<accession>A0A2H0W4D1</accession>
<evidence type="ECO:0000313" key="1">
    <source>
        <dbReference type="EMBL" id="PIS06215.1"/>
    </source>
</evidence>
<reference evidence="2" key="1">
    <citation type="submission" date="2017-09" db="EMBL/GenBank/DDBJ databases">
        <title>Depth-based differentiation of microbial function through sediment-hosted aquifers and enrichment of novel symbionts in the deep terrestrial subsurface.</title>
        <authorList>
            <person name="Probst A.J."/>
            <person name="Ladd B."/>
            <person name="Jarett J.K."/>
            <person name="Geller-Mcgrath D.E."/>
            <person name="Sieber C.M.K."/>
            <person name="Emerson J.B."/>
            <person name="Anantharaman K."/>
            <person name="Thomas B.C."/>
            <person name="Malmstrom R."/>
            <person name="Stieglmeier M."/>
            <person name="Klingl A."/>
            <person name="Woyke T."/>
            <person name="Ryan C.M."/>
            <person name="Banfield J.F."/>
        </authorList>
    </citation>
    <scope>NUCLEOTIDE SEQUENCE [LARGE SCALE GENOMIC DNA]</scope>
</reference>
<dbReference type="PANTHER" id="PTHR46638">
    <property type="entry name" value="CORRINOID ADENOSYLTRANSFERASE"/>
    <property type="match status" value="1"/>
</dbReference>
<sequence>MIQVYYGDGKGKTTASLGLVLRAKGFGSKVAIIFFDKGGDNYNERKILEDLGIDYFSFGRDRRSSDGRFDFSLESEDLDMAQQSMAKLLDIQHNYDLIVLDEVLNAVRLKMLPLVDLLDYLDNSLPQDLELILTGRGLWPEIEARADLITEMRMVKHYFEQKVPARAGIEF</sequence>
<organism evidence="1 2">
    <name type="scientific">Candidatus Buchananbacteria bacterium CG10_big_fil_rev_8_21_14_0_10_33_19</name>
    <dbReference type="NCBI Taxonomy" id="1974525"/>
    <lineage>
        <taxon>Bacteria</taxon>
        <taxon>Candidatus Buchananiibacteriota</taxon>
    </lineage>
</organism>
<keyword evidence="1" id="KW-0808">Transferase</keyword>
<dbReference type="Gene3D" id="3.40.50.300">
    <property type="entry name" value="P-loop containing nucleotide triphosphate hydrolases"/>
    <property type="match status" value="1"/>
</dbReference>
<dbReference type="AlphaFoldDB" id="A0A2H0W4D1"/>
<protein>
    <submittedName>
        <fullName evidence="1">Cob(I)yrinic acid a,c-diamide adenosyltransferase</fullName>
    </submittedName>
</protein>
<evidence type="ECO:0000313" key="2">
    <source>
        <dbReference type="Proteomes" id="UP000229056"/>
    </source>
</evidence>
<dbReference type="PIRSF" id="PIRSF015617">
    <property type="entry name" value="Adensltrnsf_CobA"/>
    <property type="match status" value="1"/>
</dbReference>
<comment type="caution">
    <text evidence="1">The sequence shown here is derived from an EMBL/GenBank/DDBJ whole genome shotgun (WGS) entry which is preliminary data.</text>
</comment>
<name>A0A2H0W4D1_9BACT</name>
<dbReference type="Pfam" id="PF02572">
    <property type="entry name" value="CobA_CobO_BtuR"/>
    <property type="match status" value="1"/>
</dbReference>
<proteinExistence type="predicted"/>
<dbReference type="InterPro" id="IPR003724">
    <property type="entry name" value="CblAdoTrfase_CobA"/>
</dbReference>
<dbReference type="EMBL" id="PEZY01000005">
    <property type="protein sequence ID" value="PIS06215.1"/>
    <property type="molecule type" value="Genomic_DNA"/>
</dbReference>
<dbReference type="GO" id="GO:0008817">
    <property type="term" value="F:corrinoid adenosyltransferase activity"/>
    <property type="evidence" value="ECO:0007669"/>
    <property type="project" value="InterPro"/>
</dbReference>
<dbReference type="SUPFAM" id="SSF52540">
    <property type="entry name" value="P-loop containing nucleoside triphosphate hydrolases"/>
    <property type="match status" value="1"/>
</dbReference>
<dbReference type="GO" id="GO:0009236">
    <property type="term" value="P:cobalamin biosynthetic process"/>
    <property type="evidence" value="ECO:0007669"/>
    <property type="project" value="InterPro"/>
</dbReference>
<dbReference type="Proteomes" id="UP000229056">
    <property type="component" value="Unassembled WGS sequence"/>
</dbReference>
<dbReference type="PANTHER" id="PTHR46638:SF1">
    <property type="entry name" value="CORRINOID ADENOSYLTRANSFERASE"/>
    <property type="match status" value="1"/>
</dbReference>
<dbReference type="InterPro" id="IPR027417">
    <property type="entry name" value="P-loop_NTPase"/>
</dbReference>
<gene>
    <name evidence="1" type="ORF">COT80_01430</name>
</gene>
<dbReference type="GO" id="GO:0005524">
    <property type="term" value="F:ATP binding"/>
    <property type="evidence" value="ECO:0007669"/>
    <property type="project" value="InterPro"/>
</dbReference>